<sequence>MADEDKDSVRRNARPRTRPAAKAGPRDGTSARRAKASEKVPDGAKVKVSTVKVSTAKVGRPKASTSKTSPARAVLEAQAATRPARRRAVANAAAAALGGAFRPWSHEEIATAFARFEAANPHPEGELDYHDPFTLLVAVVLSAQATDVGVNKATRGLFKAAPTPQAMVALGEEGVAQHIRTLGLYRGKAKNVVELSRRLIAEHGGQVPADRAALETLPGVGRKTANVVLNIAFGLPTIAVDTHLFRIANRTGLAPGKTPLEVELGLERTIPERFLLHAHHWLILHGRYVCKALKPDCSRCLIADLCRWPEKTPA</sequence>
<evidence type="ECO:0000256" key="10">
    <source>
        <dbReference type="ARBA" id="ARBA00023239"/>
    </source>
</evidence>
<dbReference type="STRING" id="177413.SAMN05660859_1715"/>
<feature type="region of interest" description="Disordered" evidence="13">
    <location>
        <begin position="1"/>
        <end position="82"/>
    </location>
</feature>
<evidence type="ECO:0000256" key="4">
    <source>
        <dbReference type="ARBA" id="ARBA00022763"/>
    </source>
</evidence>
<organism evidence="15 16">
    <name type="scientific">Ancylobacter rudongensis</name>
    <dbReference type="NCBI Taxonomy" id="177413"/>
    <lineage>
        <taxon>Bacteria</taxon>
        <taxon>Pseudomonadati</taxon>
        <taxon>Pseudomonadota</taxon>
        <taxon>Alphaproteobacteria</taxon>
        <taxon>Hyphomicrobiales</taxon>
        <taxon>Xanthobacteraceae</taxon>
        <taxon>Ancylobacter</taxon>
    </lineage>
</organism>
<dbReference type="SMART" id="SM00478">
    <property type="entry name" value="ENDO3c"/>
    <property type="match status" value="1"/>
</dbReference>
<comment type="function">
    <text evidence="12">DNA repair enzyme that has both DNA N-glycosylase activity and AP-lyase activity. The DNA N-glycosylase activity releases various damaged pyrimidines from DNA by cleaving the N-glycosidic bond, leaving an AP (apurinic/apyrimidinic) site. The AP-lyase activity cleaves the phosphodiester bond 3' to the AP site by a beta-elimination, leaving a 3'-terminal unsaturated sugar and a product with a terminal 5'-phosphate.</text>
</comment>
<keyword evidence="16" id="KW-1185">Reference proteome</keyword>
<evidence type="ECO:0000256" key="2">
    <source>
        <dbReference type="ARBA" id="ARBA00022485"/>
    </source>
</evidence>
<keyword evidence="11 12" id="KW-0326">Glycosidase</keyword>
<keyword evidence="7 12" id="KW-0411">Iron-sulfur</keyword>
<dbReference type="HAMAP" id="MF_00942">
    <property type="entry name" value="Nth"/>
    <property type="match status" value="1"/>
</dbReference>
<evidence type="ECO:0000256" key="6">
    <source>
        <dbReference type="ARBA" id="ARBA00023004"/>
    </source>
</evidence>
<dbReference type="InterPro" id="IPR003265">
    <property type="entry name" value="HhH-GPD_domain"/>
</dbReference>
<dbReference type="GO" id="GO:0051539">
    <property type="term" value="F:4 iron, 4 sulfur cluster binding"/>
    <property type="evidence" value="ECO:0007669"/>
    <property type="project" value="UniProtKB-UniRule"/>
</dbReference>
<evidence type="ECO:0000313" key="16">
    <source>
        <dbReference type="Proteomes" id="UP000198889"/>
    </source>
</evidence>
<dbReference type="PROSITE" id="PS01155">
    <property type="entry name" value="ENDONUCLEASE_III_2"/>
    <property type="match status" value="1"/>
</dbReference>
<keyword evidence="5 12" id="KW-0378">Hydrolase</keyword>
<keyword evidence="9 12" id="KW-0234">DNA repair</keyword>
<dbReference type="InterPro" id="IPR005759">
    <property type="entry name" value="Nth"/>
</dbReference>
<dbReference type="Pfam" id="PF00633">
    <property type="entry name" value="HHH"/>
    <property type="match status" value="1"/>
</dbReference>
<evidence type="ECO:0000259" key="14">
    <source>
        <dbReference type="SMART" id="SM00478"/>
    </source>
</evidence>
<feature type="binding site" evidence="12">
    <location>
        <position position="297"/>
    </location>
    <ligand>
        <name>[4Fe-4S] cluster</name>
        <dbReference type="ChEBI" id="CHEBI:49883"/>
    </ligand>
</feature>
<feature type="compositionally biased region" description="Basic and acidic residues" evidence="13">
    <location>
        <begin position="35"/>
        <end position="45"/>
    </location>
</feature>
<dbReference type="Gene3D" id="1.10.1670.10">
    <property type="entry name" value="Helix-hairpin-Helix base-excision DNA repair enzymes (C-terminal)"/>
    <property type="match status" value="1"/>
</dbReference>
<evidence type="ECO:0000256" key="1">
    <source>
        <dbReference type="ARBA" id="ARBA00008343"/>
    </source>
</evidence>
<keyword evidence="15" id="KW-0255">Endonuclease</keyword>
<evidence type="ECO:0000256" key="7">
    <source>
        <dbReference type="ARBA" id="ARBA00023014"/>
    </source>
</evidence>
<evidence type="ECO:0000256" key="5">
    <source>
        <dbReference type="ARBA" id="ARBA00022801"/>
    </source>
</evidence>
<dbReference type="SUPFAM" id="SSF48150">
    <property type="entry name" value="DNA-glycosylase"/>
    <property type="match status" value="1"/>
</dbReference>
<dbReference type="PANTHER" id="PTHR10359">
    <property type="entry name" value="A/G-SPECIFIC ADENINE GLYCOSYLASE/ENDONUCLEASE III"/>
    <property type="match status" value="1"/>
</dbReference>
<keyword evidence="3 12" id="KW-0479">Metal-binding</keyword>
<evidence type="ECO:0000256" key="3">
    <source>
        <dbReference type="ARBA" id="ARBA00022723"/>
    </source>
</evidence>
<dbReference type="RefSeq" id="WP_244517678.1">
    <property type="nucleotide sequence ID" value="NZ_FMTP01000002.1"/>
</dbReference>
<feature type="binding site" evidence="12">
    <location>
        <position position="300"/>
    </location>
    <ligand>
        <name>[4Fe-4S] cluster</name>
        <dbReference type="ChEBI" id="CHEBI:49883"/>
    </ligand>
</feature>
<dbReference type="EC" id="4.2.99.18" evidence="12"/>
<name>A0A1G4RKN2_9HYPH</name>
<dbReference type="NCBIfam" id="TIGR01083">
    <property type="entry name" value="nth"/>
    <property type="match status" value="1"/>
</dbReference>
<keyword evidence="10 12" id="KW-0456">Lyase</keyword>
<dbReference type="FunFam" id="1.10.1670.10:FF:000001">
    <property type="entry name" value="Endonuclease III"/>
    <property type="match status" value="1"/>
</dbReference>
<keyword evidence="2 12" id="KW-0004">4Fe-4S</keyword>
<evidence type="ECO:0000256" key="11">
    <source>
        <dbReference type="ARBA" id="ARBA00023295"/>
    </source>
</evidence>
<evidence type="ECO:0000256" key="8">
    <source>
        <dbReference type="ARBA" id="ARBA00023125"/>
    </source>
</evidence>
<dbReference type="GO" id="GO:0046872">
    <property type="term" value="F:metal ion binding"/>
    <property type="evidence" value="ECO:0007669"/>
    <property type="project" value="UniProtKB-KW"/>
</dbReference>
<protein>
    <recommendedName>
        <fullName evidence="12">Endonuclease III</fullName>
        <ecNumber evidence="12">4.2.99.18</ecNumber>
    </recommendedName>
    <alternativeName>
        <fullName evidence="12">DNA-(apurinic or apyrimidinic site) lyase</fullName>
    </alternativeName>
</protein>
<dbReference type="EMBL" id="FMTP01000002">
    <property type="protein sequence ID" value="SCW57297.1"/>
    <property type="molecule type" value="Genomic_DNA"/>
</dbReference>
<reference evidence="16" key="1">
    <citation type="submission" date="2016-10" db="EMBL/GenBank/DDBJ databases">
        <authorList>
            <person name="Varghese N."/>
            <person name="Submissions S."/>
        </authorList>
    </citation>
    <scope>NUCLEOTIDE SEQUENCE [LARGE SCALE GENOMIC DNA]</scope>
    <source>
        <strain evidence="16">CGMCC 1.1761</strain>
    </source>
</reference>
<evidence type="ECO:0000313" key="15">
    <source>
        <dbReference type="EMBL" id="SCW57297.1"/>
    </source>
</evidence>
<dbReference type="FunFam" id="1.10.340.30:FF:000001">
    <property type="entry name" value="Endonuclease III"/>
    <property type="match status" value="1"/>
</dbReference>
<dbReference type="InterPro" id="IPR011257">
    <property type="entry name" value="DNA_glycosylase"/>
</dbReference>
<dbReference type="Gene3D" id="1.10.340.30">
    <property type="entry name" value="Hypothetical protein, domain 2"/>
    <property type="match status" value="1"/>
</dbReference>
<comment type="cofactor">
    <cofactor evidence="12">
        <name>[4Fe-4S] cluster</name>
        <dbReference type="ChEBI" id="CHEBI:49883"/>
    </cofactor>
    <text evidence="12">Binds 1 [4Fe-4S] cluster.</text>
</comment>
<gene>
    <name evidence="12" type="primary">nth</name>
    <name evidence="15" type="ORF">SAMN05660859_1715</name>
</gene>
<proteinExistence type="inferred from homology"/>
<dbReference type="InterPro" id="IPR023170">
    <property type="entry name" value="HhH_base_excis_C"/>
</dbReference>
<evidence type="ECO:0000256" key="13">
    <source>
        <dbReference type="SAM" id="MobiDB-lite"/>
    </source>
</evidence>
<accession>A0A1G4RKN2</accession>
<comment type="catalytic activity">
    <reaction evidence="12">
        <text>2'-deoxyribonucleotide-(2'-deoxyribose 5'-phosphate)-2'-deoxyribonucleotide-DNA = a 3'-end 2'-deoxyribonucleotide-(2,3-dehydro-2,3-deoxyribose 5'-phosphate)-DNA + a 5'-end 5'-phospho-2'-deoxyribonucleoside-DNA + H(+)</text>
        <dbReference type="Rhea" id="RHEA:66592"/>
        <dbReference type="Rhea" id="RHEA-COMP:13180"/>
        <dbReference type="Rhea" id="RHEA-COMP:16897"/>
        <dbReference type="Rhea" id="RHEA-COMP:17067"/>
        <dbReference type="ChEBI" id="CHEBI:15378"/>
        <dbReference type="ChEBI" id="CHEBI:136412"/>
        <dbReference type="ChEBI" id="CHEBI:157695"/>
        <dbReference type="ChEBI" id="CHEBI:167181"/>
        <dbReference type="EC" id="4.2.99.18"/>
    </reaction>
</comment>
<feature type="domain" description="HhH-GPD" evidence="14">
    <location>
        <begin position="141"/>
        <end position="288"/>
    </location>
</feature>
<evidence type="ECO:0000256" key="12">
    <source>
        <dbReference type="HAMAP-Rule" id="MF_00942"/>
    </source>
</evidence>
<feature type="binding site" evidence="12">
    <location>
        <position position="306"/>
    </location>
    <ligand>
        <name>[4Fe-4S] cluster</name>
        <dbReference type="ChEBI" id="CHEBI:49883"/>
    </ligand>
</feature>
<keyword evidence="6 12" id="KW-0408">Iron</keyword>
<dbReference type="GO" id="GO:0019104">
    <property type="term" value="F:DNA N-glycosylase activity"/>
    <property type="evidence" value="ECO:0007669"/>
    <property type="project" value="UniProtKB-UniRule"/>
</dbReference>
<dbReference type="PANTHER" id="PTHR10359:SF18">
    <property type="entry name" value="ENDONUCLEASE III"/>
    <property type="match status" value="1"/>
</dbReference>
<dbReference type="GO" id="GO:0006285">
    <property type="term" value="P:base-excision repair, AP site formation"/>
    <property type="evidence" value="ECO:0007669"/>
    <property type="project" value="TreeGrafter"/>
</dbReference>
<comment type="similarity">
    <text evidence="1 12">Belongs to the Nth/MutY family.</text>
</comment>
<keyword evidence="4 12" id="KW-0227">DNA damage</keyword>
<dbReference type="Proteomes" id="UP000198889">
    <property type="component" value="Unassembled WGS sequence"/>
</dbReference>
<evidence type="ECO:0000256" key="9">
    <source>
        <dbReference type="ARBA" id="ARBA00023204"/>
    </source>
</evidence>
<dbReference type="AlphaFoldDB" id="A0A1G4RKN2"/>
<feature type="compositionally biased region" description="Low complexity" evidence="13">
    <location>
        <begin position="46"/>
        <end position="58"/>
    </location>
</feature>
<dbReference type="CDD" id="cd00056">
    <property type="entry name" value="ENDO3c"/>
    <property type="match status" value="1"/>
</dbReference>
<feature type="binding site" evidence="12">
    <location>
        <position position="290"/>
    </location>
    <ligand>
        <name>[4Fe-4S] cluster</name>
        <dbReference type="ChEBI" id="CHEBI:49883"/>
    </ligand>
</feature>
<dbReference type="InterPro" id="IPR004036">
    <property type="entry name" value="Endonuclease-III-like_CS2"/>
</dbReference>
<dbReference type="InterPro" id="IPR000445">
    <property type="entry name" value="HhH_motif"/>
</dbReference>
<dbReference type="Pfam" id="PF00730">
    <property type="entry name" value="HhH-GPD"/>
    <property type="match status" value="1"/>
</dbReference>
<keyword evidence="15" id="KW-0540">Nuclease</keyword>
<dbReference type="GO" id="GO:0003677">
    <property type="term" value="F:DNA binding"/>
    <property type="evidence" value="ECO:0007669"/>
    <property type="project" value="UniProtKB-UniRule"/>
</dbReference>
<keyword evidence="8 12" id="KW-0238">DNA-binding</keyword>
<dbReference type="GO" id="GO:0140078">
    <property type="term" value="F:class I DNA-(apurinic or apyrimidinic site) endonuclease activity"/>
    <property type="evidence" value="ECO:0007669"/>
    <property type="project" value="UniProtKB-EC"/>
</dbReference>